<dbReference type="Gene3D" id="2.40.420.20">
    <property type="match status" value="1"/>
</dbReference>
<dbReference type="InterPro" id="IPR058626">
    <property type="entry name" value="MdtA-like_b-barrel"/>
</dbReference>
<keyword evidence="4" id="KW-0997">Cell inner membrane</keyword>
<dbReference type="RefSeq" id="WP_148812229.1">
    <property type="nucleotide sequence ID" value="NZ_CP043046.1"/>
</dbReference>
<feature type="transmembrane region" description="Helical" evidence="7">
    <location>
        <begin position="12"/>
        <end position="33"/>
    </location>
</feature>
<evidence type="ECO:0000256" key="7">
    <source>
        <dbReference type="SAM" id="Phobius"/>
    </source>
</evidence>
<dbReference type="NCBIfam" id="NF008589">
    <property type="entry name" value="PRK11556.1"/>
    <property type="match status" value="1"/>
</dbReference>
<evidence type="ECO:0000256" key="2">
    <source>
        <dbReference type="ARBA" id="ARBA00009477"/>
    </source>
</evidence>
<dbReference type="InterPro" id="IPR058625">
    <property type="entry name" value="MdtA-like_BSH"/>
</dbReference>
<dbReference type="GO" id="GO:1990281">
    <property type="term" value="C:efflux pump complex"/>
    <property type="evidence" value="ECO:0007669"/>
    <property type="project" value="TreeGrafter"/>
</dbReference>
<dbReference type="AlphaFoldDB" id="A0A5C0ASR1"/>
<dbReference type="KEGG" id="pacr:FXN63_01650"/>
<evidence type="ECO:0000256" key="3">
    <source>
        <dbReference type="ARBA" id="ARBA00022475"/>
    </source>
</evidence>
<keyword evidence="3" id="KW-1003">Cell membrane</keyword>
<keyword evidence="6" id="KW-0175">Coiled coil</keyword>
<dbReference type="Pfam" id="PF25989">
    <property type="entry name" value="YknX_C"/>
    <property type="match status" value="1"/>
</dbReference>
<dbReference type="Pfam" id="PF25944">
    <property type="entry name" value="Beta-barrel_RND"/>
    <property type="match status" value="1"/>
</dbReference>
<keyword evidence="7" id="KW-0812">Transmembrane</keyword>
<dbReference type="InterPro" id="IPR058624">
    <property type="entry name" value="MdtA-like_HH"/>
</dbReference>
<proteinExistence type="inferred from homology"/>
<dbReference type="PANTHER" id="PTHR30469:SF12">
    <property type="entry name" value="MULTIDRUG RESISTANCE PROTEIN MDTA"/>
    <property type="match status" value="1"/>
</dbReference>
<evidence type="ECO:0000259" key="10">
    <source>
        <dbReference type="Pfam" id="PF25944"/>
    </source>
</evidence>
<evidence type="ECO:0000313" key="13">
    <source>
        <dbReference type="Proteomes" id="UP000325161"/>
    </source>
</evidence>
<name>A0A5C0ASR1_9BURK</name>
<comment type="subcellular location">
    <subcellularLocation>
        <location evidence="1">Cell membrane</location>
    </subcellularLocation>
</comment>
<dbReference type="EMBL" id="CP043046">
    <property type="protein sequence ID" value="QEI04686.1"/>
    <property type="molecule type" value="Genomic_DNA"/>
</dbReference>
<feature type="domain" description="Multidrug resistance protein MdtA-like alpha-helical hairpin" evidence="8">
    <location>
        <begin position="117"/>
        <end position="186"/>
    </location>
</feature>
<comment type="similarity">
    <text evidence="2">Belongs to the membrane fusion protein (MFP) (TC 8.A.1) family.</text>
</comment>
<gene>
    <name evidence="12" type="ORF">FXN63_01650</name>
</gene>
<evidence type="ECO:0000256" key="6">
    <source>
        <dbReference type="SAM" id="Coils"/>
    </source>
</evidence>
<dbReference type="Gene3D" id="1.10.287.470">
    <property type="entry name" value="Helix hairpin bin"/>
    <property type="match status" value="1"/>
</dbReference>
<dbReference type="Pfam" id="PF25876">
    <property type="entry name" value="HH_MFP_RND"/>
    <property type="match status" value="1"/>
</dbReference>
<evidence type="ECO:0000256" key="5">
    <source>
        <dbReference type="ARBA" id="ARBA00023136"/>
    </source>
</evidence>
<dbReference type="InterPro" id="IPR006143">
    <property type="entry name" value="RND_pump_MFP"/>
</dbReference>
<keyword evidence="5 7" id="KW-0472">Membrane</keyword>
<dbReference type="InterPro" id="IPR058637">
    <property type="entry name" value="YknX-like_C"/>
</dbReference>
<evidence type="ECO:0000259" key="8">
    <source>
        <dbReference type="Pfam" id="PF25876"/>
    </source>
</evidence>
<evidence type="ECO:0000313" key="12">
    <source>
        <dbReference type="EMBL" id="QEI04686.1"/>
    </source>
</evidence>
<feature type="domain" description="Multidrug resistance protein MdtA-like barrel-sandwich hybrid" evidence="9">
    <location>
        <begin position="76"/>
        <end position="218"/>
    </location>
</feature>
<dbReference type="PANTHER" id="PTHR30469">
    <property type="entry name" value="MULTIDRUG RESISTANCE PROTEIN MDTA"/>
    <property type="match status" value="1"/>
</dbReference>
<keyword evidence="13" id="KW-1185">Reference proteome</keyword>
<reference evidence="12 13" key="1">
    <citation type="submission" date="2019-08" db="EMBL/GenBank/DDBJ databases">
        <title>Amphibian skin-associated Pigmentiphaga: genome sequence and occurrence across geography and hosts.</title>
        <authorList>
            <person name="Bletz M.C."/>
            <person name="Bunk B."/>
            <person name="Sproeer C."/>
            <person name="Biwer P."/>
            <person name="Reiter S."/>
            <person name="Rabemananjara F.C.E."/>
            <person name="Schulz S."/>
            <person name="Overmann J."/>
            <person name="Vences M."/>
        </authorList>
    </citation>
    <scope>NUCLEOTIDE SEQUENCE [LARGE SCALE GENOMIC DNA]</scope>
    <source>
        <strain evidence="12 13">Mada1488</strain>
    </source>
</reference>
<organism evidence="12 13">
    <name type="scientific">Pigmentiphaga aceris</name>
    <dbReference type="NCBI Taxonomy" id="1940612"/>
    <lineage>
        <taxon>Bacteria</taxon>
        <taxon>Pseudomonadati</taxon>
        <taxon>Pseudomonadota</taxon>
        <taxon>Betaproteobacteria</taxon>
        <taxon>Burkholderiales</taxon>
        <taxon>Alcaligenaceae</taxon>
        <taxon>Pigmentiphaga</taxon>
    </lineage>
</organism>
<dbReference type="NCBIfam" id="TIGR01730">
    <property type="entry name" value="RND_mfp"/>
    <property type="match status" value="1"/>
</dbReference>
<feature type="coiled-coil region" evidence="6">
    <location>
        <begin position="117"/>
        <end position="144"/>
    </location>
</feature>
<accession>A0A5C0ASR1</accession>
<dbReference type="Proteomes" id="UP000325161">
    <property type="component" value="Chromosome"/>
</dbReference>
<dbReference type="OrthoDB" id="9783047at2"/>
<sequence>MSASSARSPRLVRAIVWLLLVLAVLASVWFFVWRKPAAEAAPPSAWAGPVPVKVVAAKREPLTVRVKAIGTVTALNTVVVRSRVDGQLLRVAFNDGDTVRKGQLLAEIDPAVYRVRLAQVEGAYQQNQAQLRSAELDLARFKRLAEQESIARQQLDTQEARVTELRGALKSDQAQIDDARLQLSYTRIEAPIAGRLGIKRVDAGNQVSAGDANGLVTINQTTPVSVFFTVPETQVAPLREAQRGTAGLAVEAWDRDERKLLGSGRLVAIDNEIDVTTGTLRLKAEFPNADDILFPNQFVNMRLALSTLDDAVVIPTDAVQYGSKGTYAYVIADNKATVRMLTLGPTEGDRVAVTQGLTAGDQVVLEGLDRLREGRVVRVVDTPQPAANSPLRSGG</sequence>
<dbReference type="SUPFAM" id="SSF111369">
    <property type="entry name" value="HlyD-like secretion proteins"/>
    <property type="match status" value="1"/>
</dbReference>
<evidence type="ECO:0000259" key="11">
    <source>
        <dbReference type="Pfam" id="PF25989"/>
    </source>
</evidence>
<feature type="domain" description="Multidrug resistance protein MdtA-like beta-barrel" evidence="10">
    <location>
        <begin position="223"/>
        <end position="305"/>
    </location>
</feature>
<dbReference type="Gene3D" id="2.40.30.170">
    <property type="match status" value="1"/>
</dbReference>
<keyword evidence="7" id="KW-1133">Transmembrane helix</keyword>
<evidence type="ECO:0000256" key="1">
    <source>
        <dbReference type="ARBA" id="ARBA00004236"/>
    </source>
</evidence>
<evidence type="ECO:0000259" key="9">
    <source>
        <dbReference type="Pfam" id="PF25917"/>
    </source>
</evidence>
<dbReference type="GO" id="GO:0015562">
    <property type="term" value="F:efflux transmembrane transporter activity"/>
    <property type="evidence" value="ECO:0007669"/>
    <property type="project" value="TreeGrafter"/>
</dbReference>
<protein>
    <submittedName>
        <fullName evidence="12">MdtA/MuxA family multidrug efflux RND transporter periplasmic adaptor subunit</fullName>
    </submittedName>
</protein>
<feature type="domain" description="YknX-like C-terminal permuted SH3-like" evidence="11">
    <location>
        <begin position="312"/>
        <end position="379"/>
    </location>
</feature>
<dbReference type="Gene3D" id="2.40.50.100">
    <property type="match status" value="1"/>
</dbReference>
<dbReference type="Pfam" id="PF25917">
    <property type="entry name" value="BSH_RND"/>
    <property type="match status" value="1"/>
</dbReference>
<evidence type="ECO:0000256" key="4">
    <source>
        <dbReference type="ARBA" id="ARBA00022519"/>
    </source>
</evidence>